<protein>
    <recommendedName>
        <fullName evidence="2">C1q domain-containing protein</fullName>
    </recommendedName>
</protein>
<dbReference type="InterPro" id="IPR008983">
    <property type="entry name" value="Tumour_necrosis_fac-like_dom"/>
</dbReference>
<organism evidence="1">
    <name type="scientific">marine sediment metagenome</name>
    <dbReference type="NCBI Taxonomy" id="412755"/>
    <lineage>
        <taxon>unclassified sequences</taxon>
        <taxon>metagenomes</taxon>
        <taxon>ecological metagenomes</taxon>
    </lineage>
</organism>
<proteinExistence type="predicted"/>
<comment type="caution">
    <text evidence="1">The sequence shown here is derived from an EMBL/GenBank/DDBJ whole genome shotgun (WGS) entry which is preliminary data.</text>
</comment>
<accession>X0YS34</accession>
<name>X0YS34_9ZZZZ</name>
<dbReference type="AlphaFoldDB" id="X0YS34"/>
<feature type="non-terminal residue" evidence="1">
    <location>
        <position position="1"/>
    </location>
</feature>
<gene>
    <name evidence="1" type="ORF">S01H4_11957</name>
</gene>
<dbReference type="EMBL" id="BART01004968">
    <property type="protein sequence ID" value="GAG59244.1"/>
    <property type="molecule type" value="Genomic_DNA"/>
</dbReference>
<dbReference type="Gene3D" id="2.60.120.40">
    <property type="match status" value="1"/>
</dbReference>
<dbReference type="SUPFAM" id="SSF49842">
    <property type="entry name" value="TNF-like"/>
    <property type="match status" value="1"/>
</dbReference>
<sequence>TAAKDGIYLVSTSIYFKENVTGDKRIEVWIYKNGAAYTVAGQSPGETATIGSSISARIPLVATDTIYIRAYQSLAEGRQLDKRYCRFSIAKIA</sequence>
<evidence type="ECO:0000313" key="1">
    <source>
        <dbReference type="EMBL" id="GAG59244.1"/>
    </source>
</evidence>
<reference evidence="1" key="1">
    <citation type="journal article" date="2014" name="Front. Microbiol.">
        <title>High frequency of phylogenetically diverse reductive dehalogenase-homologous genes in deep subseafloor sedimentary metagenomes.</title>
        <authorList>
            <person name="Kawai M."/>
            <person name="Futagami T."/>
            <person name="Toyoda A."/>
            <person name="Takaki Y."/>
            <person name="Nishi S."/>
            <person name="Hori S."/>
            <person name="Arai W."/>
            <person name="Tsubouchi T."/>
            <person name="Morono Y."/>
            <person name="Uchiyama I."/>
            <person name="Ito T."/>
            <person name="Fujiyama A."/>
            <person name="Inagaki F."/>
            <person name="Takami H."/>
        </authorList>
    </citation>
    <scope>NUCLEOTIDE SEQUENCE</scope>
    <source>
        <strain evidence="1">Expedition CK06-06</strain>
    </source>
</reference>
<evidence type="ECO:0008006" key="2">
    <source>
        <dbReference type="Google" id="ProtNLM"/>
    </source>
</evidence>